<dbReference type="InterPro" id="IPR029168">
    <property type="entry name" value="REC114L"/>
</dbReference>
<proteinExistence type="predicted"/>
<accession>A0A1B6GF61</accession>
<dbReference type="PANTHER" id="PTHR34921">
    <property type="entry name" value="MEIOTIC RECOMBINATION PROTEIN REC114"/>
    <property type="match status" value="1"/>
</dbReference>
<sequence length="196" mass="22175">MDSVGNARKWPLEKYCRWDRDAKIWMDLPTESGNCWLLLQGLEILVINKEIAVESVCLTSSDVGAFYDRYHLGIAIKHKDSVSKFRISFGDTVERTKYDNCLEAVGELRKFISVTHHKNSGGKGVKPKPKEEMSKTLIQVTKELLQTNSNVFKDTDLVLSEENIGKIIQQCLLDSNFPALVAKVEEVLSNRIGDED</sequence>
<dbReference type="AlphaFoldDB" id="A0A1B6GF61"/>
<organism evidence="1">
    <name type="scientific">Cuerna arida</name>
    <dbReference type="NCBI Taxonomy" id="1464854"/>
    <lineage>
        <taxon>Eukaryota</taxon>
        <taxon>Metazoa</taxon>
        <taxon>Ecdysozoa</taxon>
        <taxon>Arthropoda</taxon>
        <taxon>Hexapoda</taxon>
        <taxon>Insecta</taxon>
        <taxon>Pterygota</taxon>
        <taxon>Neoptera</taxon>
        <taxon>Paraneoptera</taxon>
        <taxon>Hemiptera</taxon>
        <taxon>Auchenorrhyncha</taxon>
        <taxon>Membracoidea</taxon>
        <taxon>Cicadellidae</taxon>
        <taxon>Cicadellinae</taxon>
        <taxon>Proconiini</taxon>
        <taxon>Cuerna</taxon>
    </lineage>
</organism>
<name>A0A1B6GF61_9HEMI</name>
<dbReference type="EMBL" id="GECZ01008695">
    <property type="protein sequence ID" value="JAS61074.1"/>
    <property type="molecule type" value="Transcribed_RNA"/>
</dbReference>
<gene>
    <name evidence="1" type="ORF">g.11829</name>
</gene>
<evidence type="ECO:0000313" key="1">
    <source>
        <dbReference type="EMBL" id="JAS61074.1"/>
    </source>
</evidence>
<dbReference type="PANTHER" id="PTHR34921:SF1">
    <property type="entry name" value="MEIOTIC RECOMBINATION PROTEIN REC114"/>
    <property type="match status" value="1"/>
</dbReference>
<reference evidence="1" key="1">
    <citation type="submission" date="2015-11" db="EMBL/GenBank/DDBJ databases">
        <title>De novo transcriptome assembly of four potential Pierce s Disease insect vectors from Arizona vineyards.</title>
        <authorList>
            <person name="Tassone E.E."/>
        </authorList>
    </citation>
    <scope>NUCLEOTIDE SEQUENCE</scope>
</reference>
<protein>
    <submittedName>
        <fullName evidence="1">Uncharacterized protein</fullName>
    </submittedName>
</protein>